<dbReference type="CDD" id="cd22319">
    <property type="entry name" value="DpnI-like"/>
    <property type="match status" value="1"/>
</dbReference>
<dbReference type="AlphaFoldDB" id="A0A1G5W0L0"/>
<dbReference type="Pfam" id="PF17726">
    <property type="entry name" value="DpnI_C"/>
    <property type="match status" value="1"/>
</dbReference>
<dbReference type="InterPro" id="IPR013137">
    <property type="entry name" value="Znf_TFIIB"/>
</dbReference>
<dbReference type="RefSeq" id="WP_091364552.1">
    <property type="nucleotide sequence ID" value="NZ_FMXA01000012.1"/>
</dbReference>
<gene>
    <name evidence="2" type="ORF">SAMN02910343_01041</name>
</gene>
<protein>
    <submittedName>
        <fullName evidence="2">Type II restriction enzyme</fullName>
    </submittedName>
</protein>
<dbReference type="EMBL" id="FMXA01000012">
    <property type="protein sequence ID" value="SDA51660.1"/>
    <property type="molecule type" value="Genomic_DNA"/>
</dbReference>
<dbReference type="InterPro" id="IPR010324">
    <property type="entry name" value="DRP"/>
</dbReference>
<dbReference type="Proteomes" id="UP000199689">
    <property type="component" value="Unassembled WGS sequence"/>
</dbReference>
<feature type="domain" description="TFIIB-type" evidence="1">
    <location>
        <begin position="29"/>
        <end position="64"/>
    </location>
</feature>
<accession>A0A1G5W0L0</accession>
<dbReference type="Gene3D" id="1.10.10.10">
    <property type="entry name" value="Winged helix-like DNA-binding domain superfamily/Winged helix DNA-binding domain"/>
    <property type="match status" value="1"/>
</dbReference>
<dbReference type="InterPro" id="IPR041368">
    <property type="entry name" value="DRP_C"/>
</dbReference>
<name>A0A1G5W0L0_9FIRM</name>
<dbReference type="InterPro" id="IPR043025">
    <property type="entry name" value="DRP_PD-(D/E)XK_dom"/>
</dbReference>
<keyword evidence="3" id="KW-1185">Reference proteome</keyword>
<evidence type="ECO:0000313" key="2">
    <source>
        <dbReference type="EMBL" id="SDA51660.1"/>
    </source>
</evidence>
<reference evidence="2 3" key="1">
    <citation type="submission" date="2016-10" db="EMBL/GenBank/DDBJ databases">
        <authorList>
            <person name="de Groot N.N."/>
        </authorList>
    </citation>
    <scope>NUCLEOTIDE SEQUENCE [LARGE SCALE GENOMIC DNA]</scope>
    <source>
        <strain evidence="2 3">DSM 15230</strain>
    </source>
</reference>
<dbReference type="Gene3D" id="3.40.210.30">
    <property type="entry name" value="Dam replacing family, catalytic PD-(D/E)XK domain"/>
    <property type="match status" value="1"/>
</dbReference>
<dbReference type="GeneID" id="87756063"/>
<evidence type="ECO:0000259" key="1">
    <source>
        <dbReference type="PROSITE" id="PS51134"/>
    </source>
</evidence>
<dbReference type="PROSITE" id="PS51134">
    <property type="entry name" value="ZF_TFIIB"/>
    <property type="match status" value="1"/>
</dbReference>
<dbReference type="InterPro" id="IPR036388">
    <property type="entry name" value="WH-like_DNA-bd_sf"/>
</dbReference>
<dbReference type="Pfam" id="PF06044">
    <property type="entry name" value="DpnI"/>
    <property type="match status" value="1"/>
</dbReference>
<dbReference type="OrthoDB" id="1664032at2"/>
<evidence type="ECO:0000313" key="3">
    <source>
        <dbReference type="Proteomes" id="UP000199689"/>
    </source>
</evidence>
<organism evidence="2 3">
    <name type="scientific">Allisonella histaminiformans</name>
    <dbReference type="NCBI Taxonomy" id="209880"/>
    <lineage>
        <taxon>Bacteria</taxon>
        <taxon>Bacillati</taxon>
        <taxon>Bacillota</taxon>
        <taxon>Negativicutes</taxon>
        <taxon>Veillonellales</taxon>
        <taxon>Veillonellaceae</taxon>
        <taxon>Allisonella</taxon>
    </lineage>
</organism>
<proteinExistence type="predicted"/>
<sequence>MNICLDMSLTSKYTSHSQMARVVTEQWVEKNMFCPRCGAGHIIHLKANRPVADFACPQCGAIFESKAKRGTLGSKITDGAYETMIRRIHEADNPDFFFMSYDLDNARVRDFLIIPKHFFVDSIIEKRKPLADTARRAGWVGCNILLEEIPSYGRISLIQNGRIADKEDICRKYQRTSFLADMNIPSRGWLMDVFRCLEDIKTETFTLQEMYQFEGRLQILHPENHNIRAKIRQQLQYLRDKGLIQFMERGVYRKIR</sequence>